<gene>
    <name evidence="1" type="ORF">DPMN_132400</name>
</gene>
<proteinExistence type="predicted"/>
<evidence type="ECO:0000313" key="1">
    <source>
        <dbReference type="EMBL" id="KAH3804118.1"/>
    </source>
</evidence>
<name>A0A9D4FVV0_DREPO</name>
<organism evidence="1 2">
    <name type="scientific">Dreissena polymorpha</name>
    <name type="common">Zebra mussel</name>
    <name type="synonym">Mytilus polymorpha</name>
    <dbReference type="NCBI Taxonomy" id="45954"/>
    <lineage>
        <taxon>Eukaryota</taxon>
        <taxon>Metazoa</taxon>
        <taxon>Spiralia</taxon>
        <taxon>Lophotrochozoa</taxon>
        <taxon>Mollusca</taxon>
        <taxon>Bivalvia</taxon>
        <taxon>Autobranchia</taxon>
        <taxon>Heteroconchia</taxon>
        <taxon>Euheterodonta</taxon>
        <taxon>Imparidentia</taxon>
        <taxon>Neoheterodontei</taxon>
        <taxon>Myida</taxon>
        <taxon>Dreissenoidea</taxon>
        <taxon>Dreissenidae</taxon>
        <taxon>Dreissena</taxon>
    </lineage>
</organism>
<sequence>MLGRKDVMHTSGNTINLGNVSDFIDSKWDFESHVIVKSNSSVIGGNDERISSHNTTKAPGRASAFVLGAVDFADEGRITLIDAILSMSESPNVTNHTDHANTIASKVSGLTTKENVQPVADNLVVMNTTGDDNLNGKFRKLLSPQQYKVSTEAANFNMKNLPTTGNQISNPIPPLPH</sequence>
<dbReference type="Proteomes" id="UP000828390">
    <property type="component" value="Unassembled WGS sequence"/>
</dbReference>
<comment type="caution">
    <text evidence="1">The sequence shown here is derived from an EMBL/GenBank/DDBJ whole genome shotgun (WGS) entry which is preliminary data.</text>
</comment>
<reference evidence="1" key="1">
    <citation type="journal article" date="2019" name="bioRxiv">
        <title>The Genome of the Zebra Mussel, Dreissena polymorpha: A Resource for Invasive Species Research.</title>
        <authorList>
            <person name="McCartney M.A."/>
            <person name="Auch B."/>
            <person name="Kono T."/>
            <person name="Mallez S."/>
            <person name="Zhang Y."/>
            <person name="Obille A."/>
            <person name="Becker A."/>
            <person name="Abrahante J.E."/>
            <person name="Garbe J."/>
            <person name="Badalamenti J.P."/>
            <person name="Herman A."/>
            <person name="Mangelson H."/>
            <person name="Liachko I."/>
            <person name="Sullivan S."/>
            <person name="Sone E.D."/>
            <person name="Koren S."/>
            <person name="Silverstein K.A.T."/>
            <person name="Beckman K.B."/>
            <person name="Gohl D.M."/>
        </authorList>
    </citation>
    <scope>NUCLEOTIDE SEQUENCE</scope>
    <source>
        <strain evidence="1">Duluth1</strain>
        <tissue evidence="1">Whole animal</tissue>
    </source>
</reference>
<dbReference type="AlphaFoldDB" id="A0A9D4FVV0"/>
<keyword evidence="2" id="KW-1185">Reference proteome</keyword>
<dbReference type="EMBL" id="JAIWYP010000006">
    <property type="protein sequence ID" value="KAH3804118.1"/>
    <property type="molecule type" value="Genomic_DNA"/>
</dbReference>
<reference evidence="1" key="2">
    <citation type="submission" date="2020-11" db="EMBL/GenBank/DDBJ databases">
        <authorList>
            <person name="McCartney M.A."/>
            <person name="Auch B."/>
            <person name="Kono T."/>
            <person name="Mallez S."/>
            <person name="Becker A."/>
            <person name="Gohl D.M."/>
            <person name="Silverstein K.A.T."/>
            <person name="Koren S."/>
            <person name="Bechman K.B."/>
            <person name="Herman A."/>
            <person name="Abrahante J.E."/>
            <person name="Garbe J."/>
        </authorList>
    </citation>
    <scope>NUCLEOTIDE SEQUENCE</scope>
    <source>
        <strain evidence="1">Duluth1</strain>
        <tissue evidence="1">Whole animal</tissue>
    </source>
</reference>
<evidence type="ECO:0000313" key="2">
    <source>
        <dbReference type="Proteomes" id="UP000828390"/>
    </source>
</evidence>
<accession>A0A9D4FVV0</accession>
<protein>
    <submittedName>
        <fullName evidence="1">Uncharacterized protein</fullName>
    </submittedName>
</protein>